<keyword evidence="3" id="KW-1185">Reference proteome</keyword>
<evidence type="ECO:0000313" key="3">
    <source>
        <dbReference type="Proteomes" id="UP000199657"/>
    </source>
</evidence>
<dbReference type="AlphaFoldDB" id="A0A1H8VG51"/>
<protein>
    <recommendedName>
        <fullName evidence="4">DNA-binding beta-propeller fold protein YncE</fullName>
    </recommendedName>
</protein>
<dbReference type="OrthoDB" id="9803927at2"/>
<dbReference type="RefSeq" id="WP_091646040.1">
    <property type="nucleotide sequence ID" value="NZ_FOEG01000012.1"/>
</dbReference>
<dbReference type="InterPro" id="IPR015943">
    <property type="entry name" value="WD40/YVTN_repeat-like_dom_sf"/>
</dbReference>
<dbReference type="InterPro" id="IPR011045">
    <property type="entry name" value="N2O_reductase_N"/>
</dbReference>
<reference evidence="2 3" key="1">
    <citation type="submission" date="2016-10" db="EMBL/GenBank/DDBJ databases">
        <authorList>
            <person name="de Groot N.N."/>
        </authorList>
    </citation>
    <scope>NUCLEOTIDE SEQUENCE [LARGE SCALE GENOMIC DNA]</scope>
    <source>
        <strain evidence="2 3">CGMCC 1.6291</strain>
    </source>
</reference>
<keyword evidence="1" id="KW-0732">Signal</keyword>
<dbReference type="SUPFAM" id="SSF50974">
    <property type="entry name" value="Nitrous oxide reductase, N-terminal domain"/>
    <property type="match status" value="1"/>
</dbReference>
<dbReference type="PANTHER" id="PTHR47197:SF3">
    <property type="entry name" value="DIHYDRO-HEME D1 DEHYDROGENASE"/>
    <property type="match status" value="1"/>
</dbReference>
<organism evidence="2 3">
    <name type="scientific">Aquisalimonas asiatica</name>
    <dbReference type="NCBI Taxonomy" id="406100"/>
    <lineage>
        <taxon>Bacteria</taxon>
        <taxon>Pseudomonadati</taxon>
        <taxon>Pseudomonadota</taxon>
        <taxon>Gammaproteobacteria</taxon>
        <taxon>Chromatiales</taxon>
        <taxon>Ectothiorhodospiraceae</taxon>
        <taxon>Aquisalimonas</taxon>
    </lineage>
</organism>
<dbReference type="Proteomes" id="UP000199657">
    <property type="component" value="Unassembled WGS sequence"/>
</dbReference>
<dbReference type="InterPro" id="IPR051200">
    <property type="entry name" value="Host-pathogen_enzymatic-act"/>
</dbReference>
<evidence type="ECO:0008006" key="4">
    <source>
        <dbReference type="Google" id="ProtNLM"/>
    </source>
</evidence>
<evidence type="ECO:0000256" key="1">
    <source>
        <dbReference type="SAM" id="SignalP"/>
    </source>
</evidence>
<gene>
    <name evidence="2" type="ORF">SAMN04488052_11246</name>
</gene>
<dbReference type="STRING" id="406100.SAMN04488052_11246"/>
<dbReference type="Gene3D" id="2.130.10.10">
    <property type="entry name" value="YVTN repeat-like/Quinoprotein amine dehydrogenase"/>
    <property type="match status" value="2"/>
</dbReference>
<name>A0A1H8VG51_9GAMM</name>
<sequence length="385" mass="41414">MHTYTPARLAQRGLSTLALAALVSGVGLQAALADSARYEIWALDQGTHKAHIYDQDLKEVARINFGAHGMEVPHMIDFSSDYRYAAVANVATGNIAVIRTEDYRVVDIIETGPRTHMAGFLPDDSAILVDVIGSPDVERDGKVVEVSSDLDNESFAIERELVIADDPAFQEREGEFNDVAAICHDTTADGSRAFITLGPDLDNGGLVVMDTESMTLDAVFSPNELQVNCGTMLTPDEQHMIVNGGGEATGLWYALDVDTLEVATSNVSQGIDAHGVRNVPNGDAIWMVNRASSDGVVIDAETLEIRDTIPDTGETPDILDFSPDSRYAFITLRGPNPVSMPHIAEGSTPGFSILDVETLEIVDIIQPAEGDESSDFHGIGVRVMD</sequence>
<dbReference type="PANTHER" id="PTHR47197">
    <property type="entry name" value="PROTEIN NIRF"/>
    <property type="match status" value="1"/>
</dbReference>
<accession>A0A1H8VG51</accession>
<feature type="chain" id="PRO_5011508827" description="DNA-binding beta-propeller fold protein YncE" evidence="1">
    <location>
        <begin position="21"/>
        <end position="385"/>
    </location>
</feature>
<dbReference type="EMBL" id="FOEG01000012">
    <property type="protein sequence ID" value="SEP14375.1"/>
    <property type="molecule type" value="Genomic_DNA"/>
</dbReference>
<proteinExistence type="predicted"/>
<evidence type="ECO:0000313" key="2">
    <source>
        <dbReference type="EMBL" id="SEP14375.1"/>
    </source>
</evidence>
<feature type="signal peptide" evidence="1">
    <location>
        <begin position="1"/>
        <end position="20"/>
    </location>
</feature>